<reference evidence="11" key="2">
    <citation type="journal article" date="2007" name="Science">
        <title>Draft genome sequence of the sexually transmitted pathogen Trichomonas vaginalis.</title>
        <authorList>
            <person name="Carlton J.M."/>
            <person name="Hirt R.P."/>
            <person name="Silva J.C."/>
            <person name="Delcher A.L."/>
            <person name="Schatz M."/>
            <person name="Zhao Q."/>
            <person name="Wortman J.R."/>
            <person name="Bidwell S.L."/>
            <person name="Alsmark U.C.M."/>
            <person name="Besteiro S."/>
            <person name="Sicheritz-Ponten T."/>
            <person name="Noel C.J."/>
            <person name="Dacks J.B."/>
            <person name="Foster P.G."/>
            <person name="Simillion C."/>
            <person name="Van de Peer Y."/>
            <person name="Miranda-Saavedra D."/>
            <person name="Barton G.J."/>
            <person name="Westrop G.D."/>
            <person name="Mueller S."/>
            <person name="Dessi D."/>
            <person name="Fiori P.L."/>
            <person name="Ren Q."/>
            <person name="Paulsen I."/>
            <person name="Zhang H."/>
            <person name="Bastida-Corcuera F.D."/>
            <person name="Simoes-Barbosa A."/>
            <person name="Brown M.T."/>
            <person name="Hayes R.D."/>
            <person name="Mukherjee M."/>
            <person name="Okumura C.Y."/>
            <person name="Schneider R."/>
            <person name="Smith A.J."/>
            <person name="Vanacova S."/>
            <person name="Villalvazo M."/>
            <person name="Haas B.J."/>
            <person name="Pertea M."/>
            <person name="Feldblyum T.V."/>
            <person name="Utterback T.R."/>
            <person name="Shu C.L."/>
            <person name="Osoegawa K."/>
            <person name="de Jong P.J."/>
            <person name="Hrdy I."/>
            <person name="Horvathova L."/>
            <person name="Zubacova Z."/>
            <person name="Dolezal P."/>
            <person name="Malik S.B."/>
            <person name="Logsdon J.M. Jr."/>
            <person name="Henze K."/>
            <person name="Gupta A."/>
            <person name="Wang C.C."/>
            <person name="Dunne R.L."/>
            <person name="Upcroft J.A."/>
            <person name="Upcroft P."/>
            <person name="White O."/>
            <person name="Salzberg S.L."/>
            <person name="Tang P."/>
            <person name="Chiu C.-H."/>
            <person name="Lee Y.-S."/>
            <person name="Embley T.M."/>
            <person name="Coombs G.H."/>
            <person name="Mottram J.C."/>
            <person name="Tachezy J."/>
            <person name="Fraser-Liggett C.M."/>
            <person name="Johnson P.J."/>
        </authorList>
    </citation>
    <scope>NUCLEOTIDE SEQUENCE [LARGE SCALE GENOMIC DNA]</scope>
    <source>
        <strain evidence="11">G3</strain>
    </source>
</reference>
<protein>
    <recommendedName>
        <fullName evidence="2 7">60S ribosomal export protein NMD3</fullName>
    </recommendedName>
</protein>
<dbReference type="GO" id="GO:0005634">
    <property type="term" value="C:nucleus"/>
    <property type="evidence" value="ECO:0000318"/>
    <property type="project" value="GO_Central"/>
</dbReference>
<reference evidence="11" key="1">
    <citation type="submission" date="2006-10" db="EMBL/GenBank/DDBJ databases">
        <authorList>
            <person name="Amadeo P."/>
            <person name="Zhao Q."/>
            <person name="Wortman J."/>
            <person name="Fraser-Liggett C."/>
            <person name="Carlton J."/>
        </authorList>
    </citation>
    <scope>NUCLEOTIDE SEQUENCE</scope>
    <source>
        <strain evidence="11">G3</strain>
    </source>
</reference>
<dbReference type="OrthoDB" id="203821at2759"/>
<evidence type="ECO:0000256" key="5">
    <source>
        <dbReference type="ARBA" id="ARBA00022927"/>
    </source>
</evidence>
<dbReference type="VEuPathDB" id="TrichDB:TVAG_342780"/>
<dbReference type="AlphaFoldDB" id="A2EJP0"/>
<dbReference type="VEuPathDB" id="TrichDB:TVAGG3_0579570"/>
<evidence type="ECO:0000256" key="2">
    <source>
        <dbReference type="ARBA" id="ARBA00017035"/>
    </source>
</evidence>
<accession>A2EJP0</accession>
<feature type="domain" description="60S ribosomal export protein NMD3 OB-fold" evidence="9">
    <location>
        <begin position="311"/>
        <end position="389"/>
    </location>
</feature>
<dbReference type="InterPro" id="IPR048899">
    <property type="entry name" value="NMD_SH3"/>
</dbReference>
<comment type="subcellular location">
    <subcellularLocation>
        <location evidence="7">Cytoplasm</location>
    </subcellularLocation>
    <subcellularLocation>
        <location evidence="7">Nucleus</location>
    </subcellularLocation>
</comment>
<dbReference type="GO" id="GO:0043023">
    <property type="term" value="F:ribosomal large subunit binding"/>
    <property type="evidence" value="ECO:0000318"/>
    <property type="project" value="GO_Central"/>
</dbReference>
<dbReference type="SMR" id="A2EJP0"/>
<dbReference type="FunCoup" id="A2EJP0">
    <property type="interactions" value="919"/>
</dbReference>
<dbReference type="RefSeq" id="XP_001319337.1">
    <property type="nucleotide sequence ID" value="XM_001319302.1"/>
</dbReference>
<keyword evidence="3 7" id="KW-0813">Transport</keyword>
<sequence length="479" mass="54729">MTEVVDDAVVKVPCCICGVPTEPNPFNMCIDCLKQKVDFTDTVPNTSAVVYCKNCGRYQTGPTTWQHAELESPELLSICLSKVNGLKDMKIVDSQFLYTEPHSRRIRVSLTLQKEALNGTVLRQTVIVTFVVNIVQCPKCVEAATPREHWIANVQLRQNVRHKRSLFRLEQLILKHRAHAGTTSLERVDDGVDFHFPDKAGANRFINFLLQHSPAKYDETAKQVGEDIQNGTLDMRFSYPVKVPPVCRQDFVILPDFFVKKTGNQAHVAVVHRVTKIIRLVDPMTATPIDIDGPTYWKNQFDPVCTIDSVTKFNVLNIEPFGPRNGQFQLADVELADENYEEQIMVRTHLGDHLHIGEPCLAYDLRTLVLPDKVEDVIKKYDISKVIIVGRTHEKKHGIRKWKVKELAPHKSSDDEEFENFMDEMEDDKELRQDVDIYKNPDAEGKPENQLLETTIGLSEMKIDETGEQYSFTPEYLKH</sequence>
<dbReference type="PANTHER" id="PTHR12746:SF2">
    <property type="entry name" value="60S RIBOSOMAL EXPORT PROTEIN NMD3"/>
    <property type="match status" value="1"/>
</dbReference>
<evidence type="ECO:0000259" key="10">
    <source>
        <dbReference type="Pfam" id="PF21193"/>
    </source>
</evidence>
<dbReference type="InterPro" id="IPR007064">
    <property type="entry name" value="Nmd3_N"/>
</dbReference>
<feature type="domain" description="60S ribosomal export protein NMD3 SH3" evidence="10">
    <location>
        <begin position="246"/>
        <end position="291"/>
    </location>
</feature>
<dbReference type="GO" id="GO:0005737">
    <property type="term" value="C:cytoplasm"/>
    <property type="evidence" value="ECO:0000318"/>
    <property type="project" value="GO_Central"/>
</dbReference>
<evidence type="ECO:0000256" key="4">
    <source>
        <dbReference type="ARBA" id="ARBA00022490"/>
    </source>
</evidence>
<evidence type="ECO:0000256" key="3">
    <source>
        <dbReference type="ARBA" id="ARBA00022448"/>
    </source>
</evidence>
<dbReference type="PANTHER" id="PTHR12746">
    <property type="entry name" value="NONSENSE-MEDIATED MRNA DECAY PROTEIN 3"/>
    <property type="match status" value="1"/>
</dbReference>
<evidence type="ECO:0000256" key="7">
    <source>
        <dbReference type="RuleBase" id="RU364108"/>
    </source>
</evidence>
<organism evidence="11 12">
    <name type="scientific">Trichomonas vaginalis (strain ATCC PRA-98 / G3)</name>
    <dbReference type="NCBI Taxonomy" id="412133"/>
    <lineage>
        <taxon>Eukaryota</taxon>
        <taxon>Metamonada</taxon>
        <taxon>Parabasalia</taxon>
        <taxon>Trichomonadida</taxon>
        <taxon>Trichomonadidae</taxon>
        <taxon>Trichomonas</taxon>
    </lineage>
</organism>
<dbReference type="OMA" id="VILVRKH"/>
<dbReference type="Proteomes" id="UP000001542">
    <property type="component" value="Unassembled WGS sequence"/>
</dbReference>
<dbReference type="Pfam" id="PF21192">
    <property type="entry name" value="OB_NMD3"/>
    <property type="match status" value="1"/>
</dbReference>
<dbReference type="Pfam" id="PF04981">
    <property type="entry name" value="NMD3"/>
    <property type="match status" value="1"/>
</dbReference>
<evidence type="ECO:0000313" key="11">
    <source>
        <dbReference type="EMBL" id="EAY07114.1"/>
    </source>
</evidence>
<dbReference type="InterPro" id="IPR048898">
    <property type="entry name" value="OB_NMD3"/>
</dbReference>
<name>A2EJP0_TRIV3</name>
<dbReference type="KEGG" id="tva:4765000"/>
<dbReference type="InParanoid" id="A2EJP0"/>
<evidence type="ECO:0000256" key="6">
    <source>
        <dbReference type="ARBA" id="ARBA00023242"/>
    </source>
</evidence>
<evidence type="ECO:0000259" key="8">
    <source>
        <dbReference type="Pfam" id="PF04981"/>
    </source>
</evidence>
<dbReference type="GO" id="GO:0000055">
    <property type="term" value="P:ribosomal large subunit export from nucleus"/>
    <property type="evidence" value="ECO:0000318"/>
    <property type="project" value="GO_Central"/>
</dbReference>
<gene>
    <name evidence="11" type="ORF">TVAG_342780</name>
</gene>
<dbReference type="InterPro" id="IPR039768">
    <property type="entry name" value="Nmd3"/>
</dbReference>
<comment type="similarity">
    <text evidence="1 7">Belongs to the NMD3 family.</text>
</comment>
<evidence type="ECO:0000313" key="12">
    <source>
        <dbReference type="Proteomes" id="UP000001542"/>
    </source>
</evidence>
<comment type="function">
    <text evidence="7">Acts as an adapter for the XPO1/CRM1-mediated export of the 60S ribosomal subunit.</text>
</comment>
<keyword evidence="12" id="KW-1185">Reference proteome</keyword>
<dbReference type="eggNOG" id="KOG2613">
    <property type="taxonomic scope" value="Eukaryota"/>
</dbReference>
<feature type="domain" description="Nmd3 N-terminal" evidence="8">
    <location>
        <begin position="14"/>
        <end position="242"/>
    </location>
</feature>
<evidence type="ECO:0000259" key="9">
    <source>
        <dbReference type="Pfam" id="PF21192"/>
    </source>
</evidence>
<dbReference type="EMBL" id="DS113407">
    <property type="protein sequence ID" value="EAY07114.1"/>
    <property type="molecule type" value="Genomic_DNA"/>
</dbReference>
<dbReference type="Pfam" id="PF21193">
    <property type="entry name" value="NMD_SH3"/>
    <property type="match status" value="1"/>
</dbReference>
<dbReference type="STRING" id="5722.A2EJP0"/>
<evidence type="ECO:0000256" key="1">
    <source>
        <dbReference type="ARBA" id="ARBA00009794"/>
    </source>
</evidence>
<keyword evidence="4 7" id="KW-0963">Cytoplasm</keyword>
<proteinExistence type="inferred from homology"/>
<keyword evidence="6 7" id="KW-0539">Nucleus</keyword>
<keyword evidence="5 7" id="KW-0653">Protein transport</keyword>
<dbReference type="GO" id="GO:0015031">
    <property type="term" value="P:protein transport"/>
    <property type="evidence" value="ECO:0007669"/>
    <property type="project" value="UniProtKB-KW"/>
</dbReference>